<dbReference type="AlphaFoldDB" id="A0A261FLN3"/>
<protein>
    <submittedName>
        <fullName evidence="4">Transcriptional regulator TetR family</fullName>
    </submittedName>
</protein>
<feature type="domain" description="HTH tetR-type" evidence="3">
    <location>
        <begin position="22"/>
        <end position="82"/>
    </location>
</feature>
<dbReference type="STRING" id="1603886.GCA_001895165_02202"/>
<sequence length="213" mass="24308">MNGQHDFQSPPRSFAPRDLRVRKTYAALFAAFKELIGRKPFEAITVTELCDAAMIRTATFYKHFQDKYDFFSFMAQELRADYSAKAIRGRDGDINAVEYCEAIIRAGFDFLEDNKELLKALDGGKAASVMIHATAEEFHRELADRIRTDLLNRDPRRTDEEASRDATLLAEMFIGAISQTSQWWFAHRDQVDKDDTVARLTAIIRALVANYVA</sequence>
<organism evidence="4 5">
    <name type="scientific">Bifidobacterium lemurum</name>
    <dbReference type="NCBI Taxonomy" id="1603886"/>
    <lineage>
        <taxon>Bacteria</taxon>
        <taxon>Bacillati</taxon>
        <taxon>Actinomycetota</taxon>
        <taxon>Actinomycetes</taxon>
        <taxon>Bifidobacteriales</taxon>
        <taxon>Bifidobacteriaceae</taxon>
        <taxon>Bifidobacterium</taxon>
    </lineage>
</organism>
<comment type="caution">
    <text evidence="4">The sequence shown here is derived from an EMBL/GenBank/DDBJ whole genome shotgun (WGS) entry which is preliminary data.</text>
</comment>
<dbReference type="Gene3D" id="1.10.357.10">
    <property type="entry name" value="Tetracycline Repressor, domain 2"/>
    <property type="match status" value="1"/>
</dbReference>
<proteinExistence type="predicted"/>
<dbReference type="SUPFAM" id="SSF46689">
    <property type="entry name" value="Homeodomain-like"/>
    <property type="match status" value="1"/>
</dbReference>
<keyword evidence="1 2" id="KW-0238">DNA-binding</keyword>
<dbReference type="OrthoDB" id="3193022at2"/>
<name>A0A261FLN3_9BIFI</name>
<evidence type="ECO:0000313" key="4">
    <source>
        <dbReference type="EMBL" id="OZG60100.1"/>
    </source>
</evidence>
<evidence type="ECO:0000256" key="2">
    <source>
        <dbReference type="PROSITE-ProRule" id="PRU00335"/>
    </source>
</evidence>
<dbReference type="PANTHER" id="PTHR43479:SF16">
    <property type="entry name" value="HTH TETR-TYPE DOMAIN-CONTAINING PROTEIN"/>
    <property type="match status" value="1"/>
</dbReference>
<dbReference type="Pfam" id="PF00440">
    <property type="entry name" value="TetR_N"/>
    <property type="match status" value="1"/>
</dbReference>
<dbReference type="EMBL" id="MWWX01000018">
    <property type="protein sequence ID" value="OZG60100.1"/>
    <property type="molecule type" value="Genomic_DNA"/>
</dbReference>
<dbReference type="InterPro" id="IPR001647">
    <property type="entry name" value="HTH_TetR"/>
</dbReference>
<gene>
    <name evidence="4" type="ORF">BLEM_2040</name>
</gene>
<dbReference type="RefSeq" id="WP_072727043.1">
    <property type="nucleotide sequence ID" value="NZ_BDIS01000031.1"/>
</dbReference>
<evidence type="ECO:0000259" key="3">
    <source>
        <dbReference type="PROSITE" id="PS50977"/>
    </source>
</evidence>
<dbReference type="Proteomes" id="UP000216352">
    <property type="component" value="Unassembled WGS sequence"/>
</dbReference>
<keyword evidence="5" id="KW-1185">Reference proteome</keyword>
<dbReference type="InterPro" id="IPR009057">
    <property type="entry name" value="Homeodomain-like_sf"/>
</dbReference>
<dbReference type="SUPFAM" id="SSF48498">
    <property type="entry name" value="Tetracyclin repressor-like, C-terminal domain"/>
    <property type="match status" value="1"/>
</dbReference>
<evidence type="ECO:0000313" key="5">
    <source>
        <dbReference type="Proteomes" id="UP000216352"/>
    </source>
</evidence>
<accession>A0A261FLN3</accession>
<feature type="DNA-binding region" description="H-T-H motif" evidence="2">
    <location>
        <begin position="45"/>
        <end position="64"/>
    </location>
</feature>
<dbReference type="InterPro" id="IPR050624">
    <property type="entry name" value="HTH-type_Tx_Regulator"/>
</dbReference>
<dbReference type="PANTHER" id="PTHR43479">
    <property type="entry name" value="ACREF/ENVCD OPERON REPRESSOR-RELATED"/>
    <property type="match status" value="1"/>
</dbReference>
<dbReference type="InterPro" id="IPR036271">
    <property type="entry name" value="Tet_transcr_reg_TetR-rel_C_sf"/>
</dbReference>
<dbReference type="PROSITE" id="PS50977">
    <property type="entry name" value="HTH_TETR_2"/>
    <property type="match status" value="1"/>
</dbReference>
<dbReference type="GO" id="GO:0003677">
    <property type="term" value="F:DNA binding"/>
    <property type="evidence" value="ECO:0007669"/>
    <property type="project" value="UniProtKB-UniRule"/>
</dbReference>
<reference evidence="4 5" key="1">
    <citation type="journal article" date="2017" name="BMC Genomics">
        <title>Comparative genomic and phylogenomic analyses of the Bifidobacteriaceae family.</title>
        <authorList>
            <person name="Lugli G.A."/>
            <person name="Milani C."/>
            <person name="Turroni F."/>
            <person name="Duranti S."/>
            <person name="Mancabelli L."/>
            <person name="Mangifesta M."/>
            <person name="Ferrario C."/>
            <person name="Modesto M."/>
            <person name="Mattarelli P."/>
            <person name="Jiri K."/>
            <person name="van Sinderen D."/>
            <person name="Ventura M."/>
        </authorList>
    </citation>
    <scope>NUCLEOTIDE SEQUENCE [LARGE SCALE GENOMIC DNA]</scope>
    <source>
        <strain evidence="4 5">DSM 28807</strain>
    </source>
</reference>
<evidence type="ECO:0000256" key="1">
    <source>
        <dbReference type="ARBA" id="ARBA00023125"/>
    </source>
</evidence>